<dbReference type="InterPro" id="IPR025665">
    <property type="entry name" value="Beta-barrel_OMP_2"/>
</dbReference>
<evidence type="ECO:0000313" key="3">
    <source>
        <dbReference type="EMBL" id="TLU92388.1"/>
    </source>
</evidence>
<keyword evidence="1" id="KW-0732">Signal</keyword>
<evidence type="ECO:0000256" key="1">
    <source>
        <dbReference type="SAM" id="SignalP"/>
    </source>
</evidence>
<feature type="domain" description="Outer membrane protein beta-barrel" evidence="2">
    <location>
        <begin position="26"/>
        <end position="205"/>
    </location>
</feature>
<evidence type="ECO:0000313" key="4">
    <source>
        <dbReference type="Proteomes" id="UP000309788"/>
    </source>
</evidence>
<reference evidence="3 4" key="1">
    <citation type="submission" date="2019-05" db="EMBL/GenBank/DDBJ databases">
        <authorList>
            <person name="Qu J.-H."/>
        </authorList>
    </citation>
    <scope>NUCLEOTIDE SEQUENCE [LARGE SCALE GENOMIC DNA]</scope>
    <source>
        <strain evidence="3 4">Z12</strain>
    </source>
</reference>
<dbReference type="EMBL" id="VCEI01000025">
    <property type="protein sequence ID" value="TLU92388.1"/>
    <property type="molecule type" value="Genomic_DNA"/>
</dbReference>
<dbReference type="Pfam" id="PF13568">
    <property type="entry name" value="OMP_b-brl_2"/>
    <property type="match status" value="1"/>
</dbReference>
<feature type="chain" id="PRO_5024289339" evidence="1">
    <location>
        <begin position="27"/>
        <end position="235"/>
    </location>
</feature>
<name>A0A5R9KCA3_9BACT</name>
<proteinExistence type="predicted"/>
<feature type="signal peptide" evidence="1">
    <location>
        <begin position="1"/>
        <end position="26"/>
    </location>
</feature>
<comment type="caution">
    <text evidence="3">The sequence shown here is derived from an EMBL/GenBank/DDBJ whole genome shotgun (WGS) entry which is preliminary data.</text>
</comment>
<accession>A0A5R9KCA3</accession>
<dbReference type="OrthoDB" id="947434at2"/>
<dbReference type="AlphaFoldDB" id="A0A5R9KCA3"/>
<protein>
    <submittedName>
        <fullName evidence="3">PorT family protein</fullName>
    </submittedName>
</protein>
<organism evidence="3 4">
    <name type="scientific">Dyadobacter sediminis</name>
    <dbReference type="NCBI Taxonomy" id="1493691"/>
    <lineage>
        <taxon>Bacteria</taxon>
        <taxon>Pseudomonadati</taxon>
        <taxon>Bacteroidota</taxon>
        <taxon>Cytophagia</taxon>
        <taxon>Cytophagales</taxon>
        <taxon>Spirosomataceae</taxon>
        <taxon>Dyadobacter</taxon>
    </lineage>
</organism>
<gene>
    <name evidence="3" type="ORF">FEM55_16840</name>
</gene>
<dbReference type="Proteomes" id="UP000309788">
    <property type="component" value="Unassembled WGS sequence"/>
</dbReference>
<sequence length="235" mass="26331">MKMLKLLLRIIPFMLLVLTFTTSSRAQLSAGLRGGVHFAHMGTQNTVPDYKTTTAPGFAVLFHYAVNPLFSIQVEPGYAQWSTRISETQTAPNYIRDYTSRIFLNYIEIPALLQYKPHLRKLRALFSFGPEARFLAKPMHAKTKVIQYYNGQITDQLETEERYTGDLGVRKWDIGLVAGAGVAYPAGSFTILAEGRYHYGFTDIYGHRSGNSSSIYVRGISAHAGFLVPIGKKQN</sequence>
<evidence type="ECO:0000259" key="2">
    <source>
        <dbReference type="Pfam" id="PF13568"/>
    </source>
</evidence>
<keyword evidence="4" id="KW-1185">Reference proteome</keyword>